<gene>
    <name evidence="2" type="ORF">GMO_02380</name>
</gene>
<comment type="caution">
    <text evidence="2">The sequence shown here is derived from an EMBL/GenBank/DDBJ whole genome shotgun (WGS) entry which is preliminary data.</text>
</comment>
<keyword evidence="3" id="KW-1185">Reference proteome</keyword>
<feature type="region of interest" description="Disordered" evidence="1">
    <location>
        <begin position="1"/>
        <end position="21"/>
    </location>
</feature>
<dbReference type="EMBL" id="AGQV01000001">
    <property type="protein sequence ID" value="EHH68930.1"/>
    <property type="molecule type" value="Genomic_DNA"/>
</dbReference>
<dbReference type="Proteomes" id="UP000004949">
    <property type="component" value="Unassembled WGS sequence"/>
</dbReference>
<proteinExistence type="predicted"/>
<dbReference type="STRING" id="1088869.GMO_02380"/>
<evidence type="ECO:0000313" key="3">
    <source>
        <dbReference type="Proteomes" id="UP000004949"/>
    </source>
</evidence>
<protein>
    <submittedName>
        <fullName evidence="2">Uncharacterized protein</fullName>
    </submittedName>
</protein>
<evidence type="ECO:0000313" key="2">
    <source>
        <dbReference type="EMBL" id="EHH68930.1"/>
    </source>
</evidence>
<evidence type="ECO:0000256" key="1">
    <source>
        <dbReference type="SAM" id="MobiDB-lite"/>
    </source>
</evidence>
<sequence length="38" mass="4365">MLAAAQERKRHQQGKRDLSGDPVRWWRDALLPVPVSVP</sequence>
<reference evidence="2 3" key="1">
    <citation type="submission" date="2011-10" db="EMBL/GenBank/DDBJ databases">
        <title>Genome sequence of Gluconobacter morbifer G707, isolated from Drosophila gut.</title>
        <authorList>
            <person name="Lee W.-J."/>
            <person name="Kim E.-K."/>
        </authorList>
    </citation>
    <scope>NUCLEOTIDE SEQUENCE [LARGE SCALE GENOMIC DNA]</scope>
    <source>
        <strain evidence="2 3">G707</strain>
    </source>
</reference>
<accession>G6XFH3</accession>
<name>G6XFH3_9PROT</name>
<dbReference type="AlphaFoldDB" id="G6XFH3"/>
<dbReference type="PATRIC" id="fig|1088869.3.peg.240"/>
<organism evidence="2 3">
    <name type="scientific">Gluconobacter morbifer G707</name>
    <dbReference type="NCBI Taxonomy" id="1088869"/>
    <lineage>
        <taxon>Bacteria</taxon>
        <taxon>Pseudomonadati</taxon>
        <taxon>Pseudomonadota</taxon>
        <taxon>Alphaproteobacteria</taxon>
        <taxon>Acetobacterales</taxon>
        <taxon>Acetobacteraceae</taxon>
        <taxon>Gluconobacter</taxon>
    </lineage>
</organism>